<feature type="domain" description="Symplekin C-terminal" evidence="5">
    <location>
        <begin position="1203"/>
        <end position="1402"/>
    </location>
</feature>
<protein>
    <submittedName>
        <fullName evidence="6">Symplekin tight junction domain containing protein</fullName>
    </submittedName>
</protein>
<dbReference type="OrthoDB" id="331600at2759"/>
<evidence type="ECO:0000313" key="7">
    <source>
        <dbReference type="Proteomes" id="UP000693970"/>
    </source>
</evidence>
<accession>A0A9K3PWH9</accession>
<evidence type="ECO:0000313" key="6">
    <source>
        <dbReference type="EMBL" id="KAG7359699.1"/>
    </source>
</evidence>
<gene>
    <name evidence="6" type="ORF">IV203_034797</name>
</gene>
<sequence>MFRSSDRGRGLVGGELEDNLATLTSQDDQMSDDDNAAPEIQSELDEQGLEQQAEDPFQLALDDLEGRVVSVLDDVKLHPGIRSNDDYQSVQEELASLLRPVMEVAAHTAPSIARTYYQGVGAEGVEASCEEVYQRVVSDLVLPVLLEMAQSDTIPAKRGASLEFFRGLYKECQKPGSWLDVNHQNANAGPYGNGTSSSKHHHHHSSSQRQPPAQIKRRQAKRLQREGEILRYWVQASIACTTPGVFTDEASEASVAARGVIAASASIRPSLKHIAQRIRDADDRGANKVFGPVMKMVEGVLRKLFLSGSTEVEQGDALRSACIKFLEIVCLCCSAKPQDASSKRKGHTPDDFSLEDLPAGHPIITREALESIADYAFSTLRGLTMMGGQVKIDENLVSDLLMGEASRLPSAAVVSILKPAALGYLEIESNLPSGDAENALEIHIDRSSLEYDFVLSQKSYALTVNAIAALGSNRPVFFKDAAVCLGRRCADPPIFAEEEGVHNQLPKPAVLAIRSQLRSSCLTLLRNALSVQTKGSFILHKVLKEKCDMEIQADKALKMAEQTTALKTAGRAARNRANMFYEWDTSAADERTSKRQRETDDALAKMRAAKAKRGLGHGIQLPTSMVDAIELVLENLKHLPSKRPGSATSSKKKSPMTLDFFVDAIMTNGASLTQEEGRWYSRDGGTAWKVHVDDQESRFTLSSNLIRVEKSDEGEKRKGVKLDQKEIFDSECKTAASEALGRIVVNSLVSRNDEFSEFANIVAARLAWTLKETPPSTHLKAAHEMALESIASSKNRIDDEKRKEKIDSLATSFPLVVSCLSLQSTSTVSYVPGSPFTDGRSSLSNALLNEAYLKEMQTDDSDQVADDITNYDSSLDVFIGSVVHASERCNDKPADADKKKVATDSAGSLQKELGILPSLSESAFVLVSAMCDLDGITKRAAEAGRKTSQQTIAASAALNAAKQAAEKRANAALLVLRDACFQRNKKETRSQAIRTAVRLATGKMAASSSCEDKALKLVINLLYPRSQDIADGVVEAATAELEDISRFAQQQYSKIQRANKEAKEKSTSSDQSIGKSPLAPESEEEKEAMDKARKTVLLFLALCVRRQDLIKPLFEFSSVEKADVLSKTVCQQMPKLARAVGIKNGPAEVALEVANVTTTAETPLLLSLLDALAPLGEKGMVSQEFIDACYKIQENKAAGERKNPRFLIPIVFAIKREELISKLPEFVDADDDVLMSALVKMAERLGRQILLFRDEPDSSEPSLKGMTHTEQLVYLHNLDFEAADLPQRRYLDAIRMCLEREEIFNDRVVMSALDHMSGTFLAGEQPLPLAFMRTVILVCSKHESLHSWICHTLLPRLVEGKIYEDKRQWEGWMRCAKMLENSGETGVSSEEAIRNLPPEQLAIYRDRYGS</sequence>
<evidence type="ECO:0000256" key="2">
    <source>
        <dbReference type="ARBA" id="ARBA00023242"/>
    </source>
</evidence>
<dbReference type="PANTHER" id="PTHR15245">
    <property type="entry name" value="SYMPLEKIN-RELATED"/>
    <property type="match status" value="1"/>
</dbReference>
<dbReference type="Pfam" id="PF11935">
    <property type="entry name" value="SYMPK_PTA1_N"/>
    <property type="match status" value="1"/>
</dbReference>
<dbReference type="Proteomes" id="UP000693970">
    <property type="component" value="Unassembled WGS sequence"/>
</dbReference>
<proteinExistence type="predicted"/>
<comment type="caution">
    <text evidence="6">The sequence shown here is derived from an EMBL/GenBank/DDBJ whole genome shotgun (WGS) entry which is preliminary data.</text>
</comment>
<feature type="domain" description="Symplekin/Pta1 N-terminal" evidence="4">
    <location>
        <begin position="258"/>
        <end position="380"/>
    </location>
</feature>
<dbReference type="Pfam" id="PF12295">
    <property type="entry name" value="Symplekin_C"/>
    <property type="match status" value="1"/>
</dbReference>
<keyword evidence="2" id="KW-0539">Nucleus</keyword>
<feature type="compositionally biased region" description="Acidic residues" evidence="3">
    <location>
        <begin position="29"/>
        <end position="48"/>
    </location>
</feature>
<name>A0A9K3PWH9_9STRA</name>
<feature type="region of interest" description="Disordered" evidence="3">
    <location>
        <begin position="1"/>
        <end position="50"/>
    </location>
</feature>
<dbReference type="PANTHER" id="PTHR15245:SF20">
    <property type="entry name" value="SYMPLEKIN"/>
    <property type="match status" value="1"/>
</dbReference>
<evidence type="ECO:0000259" key="5">
    <source>
        <dbReference type="Pfam" id="PF12295"/>
    </source>
</evidence>
<feature type="region of interest" description="Disordered" evidence="3">
    <location>
        <begin position="1058"/>
        <end position="1087"/>
    </location>
</feature>
<evidence type="ECO:0000256" key="1">
    <source>
        <dbReference type="ARBA" id="ARBA00004123"/>
    </source>
</evidence>
<feature type="region of interest" description="Disordered" evidence="3">
    <location>
        <begin position="180"/>
        <end position="220"/>
    </location>
</feature>
<dbReference type="InterPro" id="IPR022075">
    <property type="entry name" value="Symplekin_C"/>
</dbReference>
<keyword evidence="7" id="KW-1185">Reference proteome</keyword>
<evidence type="ECO:0000259" key="4">
    <source>
        <dbReference type="Pfam" id="PF11935"/>
    </source>
</evidence>
<organism evidence="6 7">
    <name type="scientific">Nitzschia inconspicua</name>
    <dbReference type="NCBI Taxonomy" id="303405"/>
    <lineage>
        <taxon>Eukaryota</taxon>
        <taxon>Sar</taxon>
        <taxon>Stramenopiles</taxon>
        <taxon>Ochrophyta</taxon>
        <taxon>Bacillariophyta</taxon>
        <taxon>Bacillariophyceae</taxon>
        <taxon>Bacillariophycidae</taxon>
        <taxon>Bacillariales</taxon>
        <taxon>Bacillariaceae</taxon>
        <taxon>Nitzschia</taxon>
    </lineage>
</organism>
<dbReference type="InterPro" id="IPR032460">
    <property type="entry name" value="Symplekin/Pta1_N"/>
</dbReference>
<comment type="subcellular location">
    <subcellularLocation>
        <location evidence="1">Nucleus</location>
    </subcellularLocation>
</comment>
<dbReference type="EMBL" id="JAGRRH010000013">
    <property type="protein sequence ID" value="KAG7359699.1"/>
    <property type="molecule type" value="Genomic_DNA"/>
</dbReference>
<reference evidence="6" key="2">
    <citation type="submission" date="2021-04" db="EMBL/GenBank/DDBJ databases">
        <authorList>
            <person name="Podell S."/>
        </authorList>
    </citation>
    <scope>NUCLEOTIDE SEQUENCE</scope>
    <source>
        <strain evidence="6">Hildebrandi</strain>
    </source>
</reference>
<dbReference type="InterPro" id="IPR021850">
    <property type="entry name" value="Symplekin/Pta1"/>
</dbReference>
<feature type="compositionally biased region" description="Basic and acidic residues" evidence="3">
    <location>
        <begin position="1058"/>
        <end position="1067"/>
    </location>
</feature>
<reference evidence="6" key="1">
    <citation type="journal article" date="2021" name="Sci. Rep.">
        <title>Diploid genomic architecture of Nitzschia inconspicua, an elite biomass production diatom.</title>
        <authorList>
            <person name="Oliver A."/>
            <person name="Podell S."/>
            <person name="Pinowska A."/>
            <person name="Traller J.C."/>
            <person name="Smith S.R."/>
            <person name="McClure R."/>
            <person name="Beliaev A."/>
            <person name="Bohutskyi P."/>
            <person name="Hill E.A."/>
            <person name="Rabines A."/>
            <person name="Zheng H."/>
            <person name="Allen L.Z."/>
            <person name="Kuo A."/>
            <person name="Grigoriev I.V."/>
            <person name="Allen A.E."/>
            <person name="Hazlebeck D."/>
            <person name="Allen E.E."/>
        </authorList>
    </citation>
    <scope>NUCLEOTIDE SEQUENCE</scope>
    <source>
        <strain evidence="6">Hildebrandi</strain>
    </source>
</reference>
<dbReference type="GO" id="GO:0005847">
    <property type="term" value="C:mRNA cleavage and polyadenylation specificity factor complex"/>
    <property type="evidence" value="ECO:0007669"/>
    <property type="project" value="TreeGrafter"/>
</dbReference>
<evidence type="ECO:0000256" key="3">
    <source>
        <dbReference type="SAM" id="MobiDB-lite"/>
    </source>
</evidence>